<dbReference type="EMBL" id="JADGJH010000587">
    <property type="protein sequence ID" value="KAJ3125865.1"/>
    <property type="molecule type" value="Genomic_DNA"/>
</dbReference>
<protein>
    <submittedName>
        <fullName evidence="1">Uncharacterized protein</fullName>
    </submittedName>
</protein>
<dbReference type="AlphaFoldDB" id="A0AAD5T271"/>
<proteinExistence type="predicted"/>
<accession>A0AAD5T271</accession>
<keyword evidence="2" id="KW-1185">Reference proteome</keyword>
<organism evidence="1 2">
    <name type="scientific">Physocladia obscura</name>
    <dbReference type="NCBI Taxonomy" id="109957"/>
    <lineage>
        <taxon>Eukaryota</taxon>
        <taxon>Fungi</taxon>
        <taxon>Fungi incertae sedis</taxon>
        <taxon>Chytridiomycota</taxon>
        <taxon>Chytridiomycota incertae sedis</taxon>
        <taxon>Chytridiomycetes</taxon>
        <taxon>Chytridiales</taxon>
        <taxon>Chytriomycetaceae</taxon>
        <taxon>Physocladia</taxon>
    </lineage>
</organism>
<comment type="caution">
    <text evidence="1">The sequence shown here is derived from an EMBL/GenBank/DDBJ whole genome shotgun (WGS) entry which is preliminary data.</text>
</comment>
<feature type="non-terminal residue" evidence="1">
    <location>
        <position position="129"/>
    </location>
</feature>
<gene>
    <name evidence="1" type="ORF">HK100_010548</name>
</gene>
<evidence type="ECO:0000313" key="2">
    <source>
        <dbReference type="Proteomes" id="UP001211907"/>
    </source>
</evidence>
<name>A0AAD5T271_9FUNG</name>
<sequence>MNGDHGFATVERNGAQLVVSVSSEFGEQPIKIELITVSSLFAIAAATALPVGPLLWHAPGLVLASPQVSEILSEYFSVPVQDLSIPDVSTISISSKCPIPQLNSIGMMLATRAATLAYSKLVLLAQNKG</sequence>
<reference evidence="1" key="1">
    <citation type="submission" date="2020-05" db="EMBL/GenBank/DDBJ databases">
        <title>Phylogenomic resolution of chytrid fungi.</title>
        <authorList>
            <person name="Stajich J.E."/>
            <person name="Amses K."/>
            <person name="Simmons R."/>
            <person name="Seto K."/>
            <person name="Myers J."/>
            <person name="Bonds A."/>
            <person name="Quandt C.A."/>
            <person name="Barry K."/>
            <person name="Liu P."/>
            <person name="Grigoriev I."/>
            <person name="Longcore J.E."/>
            <person name="James T.Y."/>
        </authorList>
    </citation>
    <scope>NUCLEOTIDE SEQUENCE</scope>
    <source>
        <strain evidence="1">JEL0513</strain>
    </source>
</reference>
<dbReference type="Proteomes" id="UP001211907">
    <property type="component" value="Unassembled WGS sequence"/>
</dbReference>
<evidence type="ECO:0000313" key="1">
    <source>
        <dbReference type="EMBL" id="KAJ3125865.1"/>
    </source>
</evidence>